<reference evidence="5" key="1">
    <citation type="journal article" date="2020" name="MBio">
        <title>Horizontal gene transfer to a defensive symbiont with a reduced genome amongst a multipartite beetle microbiome.</title>
        <authorList>
            <person name="Waterworth S.C."/>
            <person name="Florez L.V."/>
            <person name="Rees E.R."/>
            <person name="Hertweck C."/>
            <person name="Kaltenpoth M."/>
            <person name="Kwan J.C."/>
        </authorList>
    </citation>
    <scope>NUCLEOTIDE SEQUENCE [LARGE SCALE GENOMIC DNA]</scope>
</reference>
<accession>A0A7V8FYZ0</accession>
<dbReference type="Proteomes" id="UP000462435">
    <property type="component" value="Unassembled WGS sequence"/>
</dbReference>
<dbReference type="InterPro" id="IPR025263">
    <property type="entry name" value="YhdP_central"/>
</dbReference>
<keyword evidence="2" id="KW-1133">Transmembrane helix</keyword>
<feature type="compositionally biased region" description="Basic and acidic residues" evidence="1">
    <location>
        <begin position="1383"/>
        <end position="1392"/>
    </location>
</feature>
<dbReference type="PANTHER" id="PTHR38690:SF1">
    <property type="entry name" value="PROTEASE"/>
    <property type="match status" value="1"/>
</dbReference>
<dbReference type="NCBIfam" id="TIGR02099">
    <property type="entry name" value="YhdP family protein"/>
    <property type="match status" value="1"/>
</dbReference>
<dbReference type="InterPro" id="IPR011836">
    <property type="entry name" value="YhdP"/>
</dbReference>
<name>A0A7V8FYZ0_9BURK</name>
<feature type="region of interest" description="Disordered" evidence="1">
    <location>
        <begin position="1379"/>
        <end position="1432"/>
    </location>
</feature>
<gene>
    <name evidence="4" type="ORF">GAK35_00975</name>
</gene>
<evidence type="ECO:0000259" key="3">
    <source>
        <dbReference type="Pfam" id="PF13116"/>
    </source>
</evidence>
<feature type="compositionally biased region" description="Low complexity" evidence="1">
    <location>
        <begin position="1398"/>
        <end position="1419"/>
    </location>
</feature>
<evidence type="ECO:0000256" key="1">
    <source>
        <dbReference type="SAM" id="MobiDB-lite"/>
    </source>
</evidence>
<feature type="domain" description="YhdP central" evidence="3">
    <location>
        <begin position="41"/>
        <end position="1373"/>
    </location>
</feature>
<evidence type="ECO:0000313" key="5">
    <source>
        <dbReference type="Proteomes" id="UP000462435"/>
    </source>
</evidence>
<evidence type="ECO:0000313" key="4">
    <source>
        <dbReference type="EMBL" id="KAF1046585.1"/>
    </source>
</evidence>
<sequence length="1432" mass="154872">MSQEQHNAAPKPGRWALCWRIARGTYFRLNRASHHALGFTLKLLLAAYFIFCALFLVLRYAVLPEIGHYKPQIERIVSKQIGRAVSIDAIDASWSGLRPQLALTNITVHDEAGQPALTLPRVSTTLSWSSVLVAGLRLENLTIEQADLAIRRDAAGKLYVAGIPAPTGGDGSTLDWLLSQREIVIRASKLRWNDELRHAPELALDDVSLVLHNRWLRHRLALHAIPPVAYAAPLDVRADFSHPAFGRISDVTRWKGTLYADLRRTDLSVWRVYFDYPIPISSGTGSVRAWLALDHAKVANFTADLGLSDFTAQLSKQLEPLSLKRVNGRISASESLGATPEDGVPTFGANGHQVTLTDFSIEMPDGFVLPPTSITESYEPATPLKPERTSVKATRLNLETLSQLAARLPLAPSQRKLLDDLSPRGELQDFTVQWQGTYPELTSYRVQGRFAGLGLKAQASHVEQRKTALQQAPAQWAGFPGFQNLSGEIDANEKGGSVRLDAQKMAVELPANLFSEPSMPFDSLKLQARWQYQKDQTLLFELDDMQFTQPGVAGSLHGKHVLPLQGKSSGTVDLAGEISTFDVKAIRRYLPQYLSEPLRRWLTEGLVDGTMSDVHLSVKGALADFPFHNPKPGEKPKGQFLVSGEFDGLKLNYTPGHVNKEGKEPEWPLLEEGRGKFSFDRARLEVKADSARTLGARLGPVSARIADLESHEAVLEIDGVATGPMPAFLQYVNQSPVARWTGNVMEQASASGDARLELKFQMPLHHAIETKAQGAFVFANNDVDLMPTLPALYRTAGKVEFNERGFTLNGVRGQFLGDAVAITGGTQRDGSSQVRLDGAINIEALRKLYPEASLQRLLARLSGGTRYSASVLVRQHQPEVIVESSLAGLGSDLPAPLRKSQQDALPLRFELMPAASADPLIEREDIKVSLGQNIASRYLRERVAGKAGDWRVVNGGIAFNQPVPAPSSGLKLALAADAFDLDAWMAFKSEIVGKDSAGAAPQSKLGSSEITQYLEPDVVSARVGELTLTGKKLNKLVLDATHRKNSWQMNIDSQQAAGTVTWDEPGGSRGPGKVTARLSSLIIPKGSGNADAAQATGAQNAAADNNAQMPALDIRAEQFELAGKKLGRLEMDANNVVTSVGREWRISRLVLANEDAQFRAAGNWMAFGNSNTSNITYALDINDAGKLLERFGYPGTIRGGKGKLDGDLSWKGLPYALDVASLSGQLHVDVHSGQFLKVDPGAAKLLGVLNLQALPRRLTLDFRDVFSEGFAFDNVVGTAAINKGIASTDNLKMTGVTASVLMNGSADIAKETQDLHVVVIPEINLGTASVVAMAVNPVVGVGTLLAQLFLRNPVMKSLTFEYKVTGPWSEPIVVKQGQVSPVDSERAREMLEHGQGAPGTPAVPAAPASPAAPATAPRRPNQDVGPAINSGA</sequence>
<evidence type="ECO:0000256" key="2">
    <source>
        <dbReference type="SAM" id="Phobius"/>
    </source>
</evidence>
<dbReference type="Pfam" id="PF13116">
    <property type="entry name" value="YhdP"/>
    <property type="match status" value="1"/>
</dbReference>
<keyword evidence="2" id="KW-0812">Transmembrane</keyword>
<organism evidence="4 5">
    <name type="scientific">Herbaspirillum frisingense</name>
    <dbReference type="NCBI Taxonomy" id="92645"/>
    <lineage>
        <taxon>Bacteria</taxon>
        <taxon>Pseudomonadati</taxon>
        <taxon>Pseudomonadota</taxon>
        <taxon>Betaproteobacteria</taxon>
        <taxon>Burkholderiales</taxon>
        <taxon>Oxalobacteraceae</taxon>
        <taxon>Herbaspirillum</taxon>
    </lineage>
</organism>
<dbReference type="EMBL" id="WNDX01000019">
    <property type="protein sequence ID" value="KAF1046585.1"/>
    <property type="molecule type" value="Genomic_DNA"/>
</dbReference>
<keyword evidence="2" id="KW-0472">Membrane</keyword>
<proteinExistence type="predicted"/>
<dbReference type="PANTHER" id="PTHR38690">
    <property type="entry name" value="PROTEASE-RELATED"/>
    <property type="match status" value="1"/>
</dbReference>
<comment type="caution">
    <text evidence="4">The sequence shown here is derived from an EMBL/GenBank/DDBJ whole genome shotgun (WGS) entry which is preliminary data.</text>
</comment>
<feature type="transmembrane region" description="Helical" evidence="2">
    <location>
        <begin position="36"/>
        <end position="62"/>
    </location>
</feature>
<protein>
    <recommendedName>
        <fullName evidence="3">YhdP central domain-containing protein</fullName>
    </recommendedName>
</protein>